<dbReference type="Pfam" id="PF04012">
    <property type="entry name" value="PspA_IM30"/>
    <property type="match status" value="1"/>
</dbReference>
<evidence type="ECO:0000256" key="2">
    <source>
        <dbReference type="SAM" id="Coils"/>
    </source>
</evidence>
<dbReference type="PANTHER" id="PTHR31088">
    <property type="entry name" value="MEMBRANE-ASSOCIATED PROTEIN VIPP1, CHLOROPLASTIC"/>
    <property type="match status" value="1"/>
</dbReference>
<dbReference type="Proteomes" id="UP000658690">
    <property type="component" value="Unassembled WGS sequence"/>
</dbReference>
<evidence type="ECO:0000313" key="3">
    <source>
        <dbReference type="EMBL" id="NOU86327.1"/>
    </source>
</evidence>
<evidence type="ECO:0000313" key="4">
    <source>
        <dbReference type="Proteomes" id="UP000658690"/>
    </source>
</evidence>
<keyword evidence="4" id="KW-1185">Reference proteome</keyword>
<proteinExistence type="inferred from homology"/>
<dbReference type="PANTHER" id="PTHR31088:SF6">
    <property type="entry name" value="PHAGE SHOCK PROTEIN A"/>
    <property type="match status" value="1"/>
</dbReference>
<comment type="caution">
    <text evidence="3">The sequence shown here is derived from an EMBL/GenBank/DDBJ whole genome shotgun (WGS) entry which is preliminary data.</text>
</comment>
<comment type="similarity">
    <text evidence="1">Belongs to the PspA/Vipp/IM30 family.</text>
</comment>
<accession>A0ABX1YYW0</accession>
<gene>
    <name evidence="3" type="ORF">GC102_11155</name>
</gene>
<name>A0ABX1YYW0_9BACL</name>
<evidence type="ECO:0000256" key="1">
    <source>
        <dbReference type="ARBA" id="ARBA00043985"/>
    </source>
</evidence>
<feature type="coiled-coil region" evidence="2">
    <location>
        <begin position="39"/>
        <end position="66"/>
    </location>
</feature>
<keyword evidence="2" id="KW-0175">Coiled coil</keyword>
<sequence>MNGSATFTRRRNQMGIFKRVKDIALADINEMLDKMENPIYMIKQYLRELEEQIANAKNALANQLIAERKFEALISELEQVIGNRVRQTILALDRDDETIAQLAIEEKLICEKRLHVYLEQYQTVKQHIAMLQETLHTSKALYDELQSQKWFLMSRANSARAMQDLNRAVASVDTDTVRKGFSRMEEQVWQMEARIAADAQVDRFFHNTTLAGTNTLIKNEVL</sequence>
<dbReference type="InterPro" id="IPR007157">
    <property type="entry name" value="PspA_VIPP1"/>
</dbReference>
<organism evidence="3 4">
    <name type="scientific">Paenibacillus germinis</name>
    <dbReference type="NCBI Taxonomy" id="2654979"/>
    <lineage>
        <taxon>Bacteria</taxon>
        <taxon>Bacillati</taxon>
        <taxon>Bacillota</taxon>
        <taxon>Bacilli</taxon>
        <taxon>Bacillales</taxon>
        <taxon>Paenibacillaceae</taxon>
        <taxon>Paenibacillus</taxon>
    </lineage>
</organism>
<protein>
    <submittedName>
        <fullName evidence="3">PspA/IM30 family protein</fullName>
    </submittedName>
</protein>
<reference evidence="3 4" key="1">
    <citation type="submission" date="2019-10" db="EMBL/GenBank/DDBJ databases">
        <title>Description of Paenibacillus choica sp. nov.</title>
        <authorList>
            <person name="Carlier A."/>
            <person name="Qi S."/>
        </authorList>
    </citation>
    <scope>NUCLEOTIDE SEQUENCE [LARGE SCALE GENOMIC DNA]</scope>
    <source>
        <strain evidence="3 4">LMG 31460</strain>
    </source>
</reference>
<dbReference type="EMBL" id="WHOC01000058">
    <property type="protein sequence ID" value="NOU86327.1"/>
    <property type="molecule type" value="Genomic_DNA"/>
</dbReference>